<protein>
    <submittedName>
        <fullName evidence="2">Membrane protein</fullName>
    </submittedName>
</protein>
<evidence type="ECO:0000313" key="3">
    <source>
        <dbReference type="Proteomes" id="UP000641137"/>
    </source>
</evidence>
<reference evidence="2" key="2">
    <citation type="submission" date="2020-09" db="EMBL/GenBank/DDBJ databases">
        <authorList>
            <person name="Sun Q."/>
            <person name="Kim S."/>
        </authorList>
    </citation>
    <scope>NUCLEOTIDE SEQUENCE</scope>
    <source>
        <strain evidence="2">KCTC 42097</strain>
    </source>
</reference>
<gene>
    <name evidence="2" type="ORF">GCM10010136_18410</name>
</gene>
<reference evidence="2" key="1">
    <citation type="journal article" date="2014" name="Int. J. Syst. Evol. Microbiol.">
        <title>Complete genome sequence of Corynebacterium casei LMG S-19264T (=DSM 44701T), isolated from a smear-ripened cheese.</title>
        <authorList>
            <consortium name="US DOE Joint Genome Institute (JGI-PGF)"/>
            <person name="Walter F."/>
            <person name="Albersmeier A."/>
            <person name="Kalinowski J."/>
            <person name="Ruckert C."/>
        </authorList>
    </citation>
    <scope>NUCLEOTIDE SEQUENCE</scope>
    <source>
        <strain evidence="2">KCTC 42097</strain>
    </source>
</reference>
<evidence type="ECO:0000313" key="2">
    <source>
        <dbReference type="EMBL" id="GHC71325.1"/>
    </source>
</evidence>
<dbReference type="RefSeq" id="WP_189489688.1">
    <property type="nucleotide sequence ID" value="NZ_BMZO01000005.1"/>
</dbReference>
<proteinExistence type="predicted"/>
<keyword evidence="3" id="KW-1185">Reference proteome</keyword>
<comment type="caution">
    <text evidence="2">The sequence shown here is derived from an EMBL/GenBank/DDBJ whole genome shotgun (WGS) entry which is preliminary data.</text>
</comment>
<organism evidence="2 3">
    <name type="scientific">Limoniibacter endophyticus</name>
    <dbReference type="NCBI Taxonomy" id="1565040"/>
    <lineage>
        <taxon>Bacteria</taxon>
        <taxon>Pseudomonadati</taxon>
        <taxon>Pseudomonadota</taxon>
        <taxon>Alphaproteobacteria</taxon>
        <taxon>Hyphomicrobiales</taxon>
        <taxon>Bartonellaceae</taxon>
        <taxon>Limoniibacter</taxon>
    </lineage>
</organism>
<feature type="region of interest" description="Disordered" evidence="1">
    <location>
        <begin position="33"/>
        <end position="61"/>
    </location>
</feature>
<dbReference type="EMBL" id="BMZO01000005">
    <property type="protein sequence ID" value="GHC71325.1"/>
    <property type="molecule type" value="Genomic_DNA"/>
</dbReference>
<evidence type="ECO:0000256" key="1">
    <source>
        <dbReference type="SAM" id="MobiDB-lite"/>
    </source>
</evidence>
<accession>A0A8J3DMP7</accession>
<name>A0A8J3DMP7_9HYPH</name>
<sequence length="61" mass="6996">MPHLFVFAAVGAVAFWGYKKMISQAEKVNERLRRAEREQQTGSHGTLVYDPKTGEYRVPQD</sequence>
<feature type="compositionally biased region" description="Basic and acidic residues" evidence="1">
    <location>
        <begin position="52"/>
        <end position="61"/>
    </location>
</feature>
<dbReference type="Proteomes" id="UP000641137">
    <property type="component" value="Unassembled WGS sequence"/>
</dbReference>
<dbReference type="AlphaFoldDB" id="A0A8J3DMP7"/>